<feature type="domain" description="HNH nuclease" evidence="2">
    <location>
        <begin position="158"/>
        <end position="229"/>
    </location>
</feature>
<feature type="region of interest" description="Disordered" evidence="1">
    <location>
        <begin position="335"/>
        <end position="354"/>
    </location>
</feature>
<dbReference type="Pfam" id="PF13391">
    <property type="entry name" value="HNH_2"/>
    <property type="match status" value="1"/>
</dbReference>
<proteinExistence type="predicted"/>
<dbReference type="EMBL" id="CAWUHB010000012">
    <property type="protein sequence ID" value="CAK7216967.1"/>
    <property type="molecule type" value="Genomic_DNA"/>
</dbReference>
<name>A0ABP0BBI5_9PEZI</name>
<reference evidence="3 4" key="1">
    <citation type="submission" date="2024-01" db="EMBL/GenBank/DDBJ databases">
        <authorList>
            <person name="Allen C."/>
            <person name="Tagirdzhanova G."/>
        </authorList>
    </citation>
    <scope>NUCLEOTIDE SEQUENCE [LARGE SCALE GENOMIC DNA]</scope>
</reference>
<dbReference type="InterPro" id="IPR003615">
    <property type="entry name" value="HNH_nuc"/>
</dbReference>
<organism evidence="3 4">
    <name type="scientific">Sporothrix curviconia</name>
    <dbReference type="NCBI Taxonomy" id="1260050"/>
    <lineage>
        <taxon>Eukaryota</taxon>
        <taxon>Fungi</taxon>
        <taxon>Dikarya</taxon>
        <taxon>Ascomycota</taxon>
        <taxon>Pezizomycotina</taxon>
        <taxon>Sordariomycetes</taxon>
        <taxon>Sordariomycetidae</taxon>
        <taxon>Ophiostomatales</taxon>
        <taxon>Ophiostomataceae</taxon>
        <taxon>Sporothrix</taxon>
    </lineage>
</organism>
<evidence type="ECO:0000313" key="3">
    <source>
        <dbReference type="EMBL" id="CAK7216967.1"/>
    </source>
</evidence>
<sequence>MDAASLPTITVTPCGRKPLTWLPTGEVPSVILAPEVEERRLALAKYIEDQLQFEDDDENSRVGDRLGDFFSETHIRASLAIVSDPALAALVLGPLAEGDQNLGDENIERWLRKKAFELGKNVEALLQCWTATNEASCRRSSSDKRAQSTVRVWYGNQCVLTGVNLTDGAHILPVRVTSSRKRDNIYNAYTSLFPARDNGKFSYRGREPTNILPLARGAHRRWDAYEFYLRPIADPVSPATRLFLQFVWADNDLAVGRPSGDAVLPDITNGRCPVNNADGIAASYPPVHTGDVFLLETADPHNCPLPSLEFLEMQAGVHRLLGGLRAAATLAALFHGPPPRDDDDDDDAAAAVASGPRSAAASALASLEDDNDLPHLWKVLLEAAVAKNVLSLPAAGHWARAAARDARETRQNMEELFGNISRRA</sequence>
<keyword evidence="4" id="KW-1185">Reference proteome</keyword>
<accession>A0ABP0BBI5</accession>
<dbReference type="Proteomes" id="UP001642405">
    <property type="component" value="Unassembled WGS sequence"/>
</dbReference>
<evidence type="ECO:0000259" key="2">
    <source>
        <dbReference type="Pfam" id="PF13391"/>
    </source>
</evidence>
<gene>
    <name evidence="3" type="ORF">SCUCBS95973_002992</name>
</gene>
<protein>
    <recommendedName>
        <fullName evidence="2">HNH nuclease domain-containing protein</fullName>
    </recommendedName>
</protein>
<comment type="caution">
    <text evidence="3">The sequence shown here is derived from an EMBL/GenBank/DDBJ whole genome shotgun (WGS) entry which is preliminary data.</text>
</comment>
<evidence type="ECO:0000256" key="1">
    <source>
        <dbReference type="SAM" id="MobiDB-lite"/>
    </source>
</evidence>
<evidence type="ECO:0000313" key="4">
    <source>
        <dbReference type="Proteomes" id="UP001642405"/>
    </source>
</evidence>